<keyword evidence="2" id="KW-0808">Transferase</keyword>
<gene>
    <name evidence="4" type="ORF">L3X38_022834</name>
</gene>
<evidence type="ECO:0000256" key="3">
    <source>
        <dbReference type="ARBA" id="ARBA00023315"/>
    </source>
</evidence>
<keyword evidence="3" id="KW-0012">Acyltransferase</keyword>
<sequence length="440" mass="48491">MGLGIRVEVLHKEKIPPSSPTPQHLKTTNLSVFDQLIPDVYVPILLFYPNNTSSDHDIDEICKLLKTSLSDTLTHFYPFAGKYQCNDSIRCNDHGAAFLEVQVNCPMSKILEKPDFGMLKQLLPADIGSRLADPSYLVQVQANFFECSGMAIGVCISHKVADASTISKFITSWAAASLASVSSTDQVVLPAADFGAAASFLPPLGFLNSPLPIVEFAKEKWTTRRIVFDASKIAALKCKAATAILPKPTRVEVLSALIWKCATESSRSKLGSIRPSAWLPFVNMRKVLVQPSAEKFEGNFFGVFTAKTKVSEDDDDEDVERLAAKLRKGIEEFKVRYANGVSGDDPCEFFQEFGSLMDGNDGDAYSCSSWCRFPFYTVDFGWGKPSWVTQCMEFKNMIVLTDTRDGDGVEASLTLNEEVMAIFESNEELLAYASLNPSVI</sequence>
<protein>
    <recommendedName>
        <fullName evidence="6">HXXXD-type acyl-transferase family protein</fullName>
    </recommendedName>
</protein>
<evidence type="ECO:0000256" key="1">
    <source>
        <dbReference type="ARBA" id="ARBA00009861"/>
    </source>
</evidence>
<evidence type="ECO:0000256" key="2">
    <source>
        <dbReference type="ARBA" id="ARBA00022679"/>
    </source>
</evidence>
<dbReference type="PANTHER" id="PTHR31623">
    <property type="entry name" value="F21J9.9"/>
    <property type="match status" value="1"/>
</dbReference>
<evidence type="ECO:0000313" key="5">
    <source>
        <dbReference type="Proteomes" id="UP001054821"/>
    </source>
</evidence>
<dbReference type="GO" id="GO:0016746">
    <property type="term" value="F:acyltransferase activity"/>
    <property type="evidence" value="ECO:0007669"/>
    <property type="project" value="UniProtKB-KW"/>
</dbReference>
<comment type="similarity">
    <text evidence="1">Belongs to the plant acyltransferase family.</text>
</comment>
<dbReference type="Proteomes" id="UP001054821">
    <property type="component" value="Chromosome 4"/>
</dbReference>
<dbReference type="Gene3D" id="3.30.559.10">
    <property type="entry name" value="Chloramphenicol acetyltransferase-like domain"/>
    <property type="match status" value="2"/>
</dbReference>
<evidence type="ECO:0000313" key="4">
    <source>
        <dbReference type="EMBL" id="KAI5332705.1"/>
    </source>
</evidence>
<dbReference type="InterPro" id="IPR023213">
    <property type="entry name" value="CAT-like_dom_sf"/>
</dbReference>
<comment type="caution">
    <text evidence="4">The sequence shown here is derived from an EMBL/GenBank/DDBJ whole genome shotgun (WGS) entry which is preliminary data.</text>
</comment>
<keyword evidence="5" id="KW-1185">Reference proteome</keyword>
<reference evidence="4 5" key="1">
    <citation type="journal article" date="2022" name="G3 (Bethesda)">
        <title>Whole-genome sequence and methylome profiling of the almond [Prunus dulcis (Mill.) D.A. Webb] cultivar 'Nonpareil'.</title>
        <authorList>
            <person name="D'Amico-Willman K.M."/>
            <person name="Ouma W.Z."/>
            <person name="Meulia T."/>
            <person name="Sideli G.M."/>
            <person name="Gradziel T.M."/>
            <person name="Fresnedo-Ramirez J."/>
        </authorList>
    </citation>
    <scope>NUCLEOTIDE SEQUENCE [LARGE SCALE GENOMIC DNA]</scope>
    <source>
        <strain evidence="4">Clone GOH B32 T37-40</strain>
    </source>
</reference>
<organism evidence="4 5">
    <name type="scientific">Prunus dulcis</name>
    <name type="common">Almond</name>
    <name type="synonym">Amygdalus dulcis</name>
    <dbReference type="NCBI Taxonomy" id="3755"/>
    <lineage>
        <taxon>Eukaryota</taxon>
        <taxon>Viridiplantae</taxon>
        <taxon>Streptophyta</taxon>
        <taxon>Embryophyta</taxon>
        <taxon>Tracheophyta</taxon>
        <taxon>Spermatophyta</taxon>
        <taxon>Magnoliopsida</taxon>
        <taxon>eudicotyledons</taxon>
        <taxon>Gunneridae</taxon>
        <taxon>Pentapetalae</taxon>
        <taxon>rosids</taxon>
        <taxon>fabids</taxon>
        <taxon>Rosales</taxon>
        <taxon>Rosaceae</taxon>
        <taxon>Amygdaloideae</taxon>
        <taxon>Amygdaleae</taxon>
        <taxon>Prunus</taxon>
    </lineage>
</organism>
<accession>A0AAD4VWQ2</accession>
<evidence type="ECO:0008006" key="6">
    <source>
        <dbReference type="Google" id="ProtNLM"/>
    </source>
</evidence>
<dbReference type="PANTHER" id="PTHR31623:SF122">
    <property type="entry name" value="HXXXD-TYPE ACYL-TRANSFERASE FAMILY PROTEIN"/>
    <property type="match status" value="1"/>
</dbReference>
<dbReference type="Pfam" id="PF02458">
    <property type="entry name" value="Transferase"/>
    <property type="match status" value="1"/>
</dbReference>
<name>A0AAD4VWQ2_PRUDU</name>
<proteinExistence type="inferred from homology"/>
<dbReference type="EMBL" id="JAJFAZ020000004">
    <property type="protein sequence ID" value="KAI5332705.1"/>
    <property type="molecule type" value="Genomic_DNA"/>
</dbReference>
<dbReference type="AlphaFoldDB" id="A0AAD4VWQ2"/>